<dbReference type="PANTHER" id="PTHR47074">
    <property type="entry name" value="BNAC02G40300D PROTEIN"/>
    <property type="match status" value="1"/>
</dbReference>
<proteinExistence type="predicted"/>
<feature type="domain" description="RNase H type-1" evidence="1">
    <location>
        <begin position="45"/>
        <end position="167"/>
    </location>
</feature>
<evidence type="ECO:0000259" key="1">
    <source>
        <dbReference type="Pfam" id="PF13456"/>
    </source>
</evidence>
<evidence type="ECO:0000313" key="2">
    <source>
        <dbReference type="EMBL" id="KAK5820120.1"/>
    </source>
</evidence>
<organism evidence="2 3">
    <name type="scientific">Gossypium arboreum</name>
    <name type="common">Tree cotton</name>
    <name type="synonym">Gossypium nanking</name>
    <dbReference type="NCBI Taxonomy" id="29729"/>
    <lineage>
        <taxon>Eukaryota</taxon>
        <taxon>Viridiplantae</taxon>
        <taxon>Streptophyta</taxon>
        <taxon>Embryophyta</taxon>
        <taxon>Tracheophyta</taxon>
        <taxon>Spermatophyta</taxon>
        <taxon>Magnoliopsida</taxon>
        <taxon>eudicotyledons</taxon>
        <taxon>Gunneridae</taxon>
        <taxon>Pentapetalae</taxon>
        <taxon>rosids</taxon>
        <taxon>malvids</taxon>
        <taxon>Malvales</taxon>
        <taxon>Malvaceae</taxon>
        <taxon>Malvoideae</taxon>
        <taxon>Gossypium</taxon>
    </lineage>
</organism>
<dbReference type="InterPro" id="IPR052929">
    <property type="entry name" value="RNase_H-like_EbsB-rel"/>
</dbReference>
<protein>
    <recommendedName>
        <fullName evidence="1">RNase H type-1 domain-containing protein</fullName>
    </recommendedName>
</protein>
<comment type="caution">
    <text evidence="2">The sequence shown here is derived from an EMBL/GenBank/DDBJ whole genome shotgun (WGS) entry which is preliminary data.</text>
</comment>
<gene>
    <name evidence="2" type="ORF">PVK06_025166</name>
</gene>
<name>A0ABR0PG31_GOSAR</name>
<reference evidence="2 3" key="1">
    <citation type="submission" date="2023-03" db="EMBL/GenBank/DDBJ databases">
        <title>WGS of Gossypium arboreum.</title>
        <authorList>
            <person name="Yu D."/>
        </authorList>
    </citation>
    <scope>NUCLEOTIDE SEQUENCE [LARGE SCALE GENOMIC DNA]</scope>
    <source>
        <tissue evidence="2">Leaf</tissue>
    </source>
</reference>
<keyword evidence="3" id="KW-1185">Reference proteome</keyword>
<dbReference type="InterPro" id="IPR036397">
    <property type="entry name" value="RNaseH_sf"/>
</dbReference>
<sequence length="193" mass="21971">MLGAETTRFILKYLQDLNNIKRGKIAFSPIIAEWRPPEQGICKINFDAAVEIKMQTSCSGLIVRDWKGEILANKTITHENIPMRFAAKAIVCLQAVILGRDLGLKFVDIEGDCLTVIKKAQNRSKDKSVLNAYIQDIQELCKSFYESKFHYVSREANKKEHDLASKALKMAENTYLIYKLVDERVTEADIDRG</sequence>
<dbReference type="Proteomes" id="UP001358586">
    <property type="component" value="Chromosome 7"/>
</dbReference>
<dbReference type="InterPro" id="IPR002156">
    <property type="entry name" value="RNaseH_domain"/>
</dbReference>
<evidence type="ECO:0000313" key="3">
    <source>
        <dbReference type="Proteomes" id="UP001358586"/>
    </source>
</evidence>
<dbReference type="Gene3D" id="3.30.420.10">
    <property type="entry name" value="Ribonuclease H-like superfamily/Ribonuclease H"/>
    <property type="match status" value="1"/>
</dbReference>
<dbReference type="EMBL" id="JARKNE010000007">
    <property type="protein sequence ID" value="KAK5820120.1"/>
    <property type="molecule type" value="Genomic_DNA"/>
</dbReference>
<dbReference type="CDD" id="cd06222">
    <property type="entry name" value="RNase_H_like"/>
    <property type="match status" value="1"/>
</dbReference>
<dbReference type="PANTHER" id="PTHR47074:SF61">
    <property type="entry name" value="RNASE H TYPE-1 DOMAIN-CONTAINING PROTEIN"/>
    <property type="match status" value="1"/>
</dbReference>
<accession>A0ABR0PG31</accession>
<dbReference type="Pfam" id="PF13456">
    <property type="entry name" value="RVT_3"/>
    <property type="match status" value="1"/>
</dbReference>
<dbReference type="InterPro" id="IPR044730">
    <property type="entry name" value="RNase_H-like_dom_plant"/>
</dbReference>